<accession>A0A9N9E0H2</accession>
<reference evidence="1" key="1">
    <citation type="submission" date="2021-06" db="EMBL/GenBank/DDBJ databases">
        <authorList>
            <person name="Kallberg Y."/>
            <person name="Tangrot J."/>
            <person name="Rosling A."/>
        </authorList>
    </citation>
    <scope>NUCLEOTIDE SEQUENCE</scope>
    <source>
        <strain evidence="1">MT106</strain>
    </source>
</reference>
<dbReference type="Proteomes" id="UP000789831">
    <property type="component" value="Unassembled WGS sequence"/>
</dbReference>
<protein>
    <submittedName>
        <fullName evidence="1">12255_t:CDS:1</fullName>
    </submittedName>
</protein>
<gene>
    <name evidence="1" type="ORF">AGERDE_LOCUS11769</name>
</gene>
<comment type="caution">
    <text evidence="1">The sequence shown here is derived from an EMBL/GenBank/DDBJ whole genome shotgun (WGS) entry which is preliminary data.</text>
</comment>
<evidence type="ECO:0000313" key="2">
    <source>
        <dbReference type="Proteomes" id="UP000789831"/>
    </source>
</evidence>
<dbReference type="AlphaFoldDB" id="A0A9N9E0H2"/>
<dbReference type="EMBL" id="CAJVPL010005734">
    <property type="protein sequence ID" value="CAG8660117.1"/>
    <property type="molecule type" value="Genomic_DNA"/>
</dbReference>
<dbReference type="OrthoDB" id="2488590at2759"/>
<name>A0A9N9E0H2_9GLOM</name>
<feature type="non-terminal residue" evidence="1">
    <location>
        <position position="1"/>
    </location>
</feature>
<organism evidence="1 2">
    <name type="scientific">Ambispora gerdemannii</name>
    <dbReference type="NCBI Taxonomy" id="144530"/>
    <lineage>
        <taxon>Eukaryota</taxon>
        <taxon>Fungi</taxon>
        <taxon>Fungi incertae sedis</taxon>
        <taxon>Mucoromycota</taxon>
        <taxon>Glomeromycotina</taxon>
        <taxon>Glomeromycetes</taxon>
        <taxon>Archaeosporales</taxon>
        <taxon>Ambisporaceae</taxon>
        <taxon>Ambispora</taxon>
    </lineage>
</organism>
<keyword evidence="2" id="KW-1185">Reference proteome</keyword>
<sequence length="186" mass="21534">FEDTQATSNSSTHNDLLSEPVLFLTDDVDYNEILLNENQEESFMSISSRLSSAPSHTPSINNTLAKHRKIAAVHNYIIEQSDGSTVCKICRVHFGKKTAISIMTRHFDAKHHSTYLVMNQRPLDIQHFHPYEHKDQAKVDDINKKFIHWIVTYQMSFMLTDSKWFKTFVSALNKRYTLSCQQIIAK</sequence>
<proteinExistence type="predicted"/>
<evidence type="ECO:0000313" key="1">
    <source>
        <dbReference type="EMBL" id="CAG8660117.1"/>
    </source>
</evidence>